<dbReference type="InterPro" id="IPR007460">
    <property type="entry name" value="BrnT_toxin"/>
</dbReference>
<protein>
    <submittedName>
        <fullName evidence="1">BrnT family toxin</fullName>
    </submittedName>
</protein>
<accession>A0A540VJ11</accession>
<organism evidence="1 2">
    <name type="scientific">Litorilinea aerophila</name>
    <dbReference type="NCBI Taxonomy" id="1204385"/>
    <lineage>
        <taxon>Bacteria</taxon>
        <taxon>Bacillati</taxon>
        <taxon>Chloroflexota</taxon>
        <taxon>Caldilineae</taxon>
        <taxon>Caldilineales</taxon>
        <taxon>Caldilineaceae</taxon>
        <taxon>Litorilinea</taxon>
    </lineage>
</organism>
<sequence length="92" mass="11088">MHGYQWDPDKARINWEKHHVDFADAVGVFEDEWALTIKEEYVDNEQRFATLGMDFLGRVLVVVYTYRGDDIRLISARPATRRERRVYERKRI</sequence>
<keyword evidence="2" id="KW-1185">Reference proteome</keyword>
<dbReference type="InterPro" id="IPR038573">
    <property type="entry name" value="BrnT_sf"/>
</dbReference>
<reference evidence="1 2" key="1">
    <citation type="submission" date="2019-06" db="EMBL/GenBank/DDBJ databases">
        <title>Genome sequence of Litorilinea aerophila BAA-2444.</title>
        <authorList>
            <person name="Maclea K.S."/>
            <person name="Maurais E.G."/>
            <person name="Iannazzi L.C."/>
        </authorList>
    </citation>
    <scope>NUCLEOTIDE SEQUENCE [LARGE SCALE GENOMIC DNA]</scope>
    <source>
        <strain evidence="1 2">ATCC BAA-2444</strain>
    </source>
</reference>
<proteinExistence type="predicted"/>
<dbReference type="AlphaFoldDB" id="A0A540VJ11"/>
<dbReference type="EMBL" id="VIGC01000006">
    <property type="protein sequence ID" value="TQE96750.1"/>
    <property type="molecule type" value="Genomic_DNA"/>
</dbReference>
<name>A0A540VJ11_9CHLR</name>
<evidence type="ECO:0000313" key="2">
    <source>
        <dbReference type="Proteomes" id="UP000317371"/>
    </source>
</evidence>
<dbReference type="InParanoid" id="A0A540VJ11"/>
<comment type="caution">
    <text evidence="1">The sequence shown here is derived from an EMBL/GenBank/DDBJ whole genome shotgun (WGS) entry which is preliminary data.</text>
</comment>
<dbReference type="Pfam" id="PF04365">
    <property type="entry name" value="BrnT_toxin"/>
    <property type="match status" value="1"/>
</dbReference>
<dbReference type="Proteomes" id="UP000317371">
    <property type="component" value="Unassembled WGS sequence"/>
</dbReference>
<dbReference type="RefSeq" id="WP_141609122.1">
    <property type="nucleotide sequence ID" value="NZ_VIGC02000006.1"/>
</dbReference>
<dbReference type="Gene3D" id="3.10.450.530">
    <property type="entry name" value="Ribonuclease toxin, BrnT, of type II toxin-antitoxin system"/>
    <property type="match status" value="1"/>
</dbReference>
<dbReference type="OrthoDB" id="9802417at2"/>
<evidence type="ECO:0000313" key="1">
    <source>
        <dbReference type="EMBL" id="TQE96750.1"/>
    </source>
</evidence>
<gene>
    <name evidence="1" type="ORF">FKZ61_05670</name>
</gene>